<keyword evidence="3 6" id="KW-0812">Transmembrane</keyword>
<feature type="transmembrane region" description="Helical" evidence="6">
    <location>
        <begin position="194"/>
        <end position="212"/>
    </location>
</feature>
<feature type="transmembrane region" description="Helical" evidence="6">
    <location>
        <begin position="318"/>
        <end position="337"/>
    </location>
</feature>
<dbReference type="Proteomes" id="UP000290545">
    <property type="component" value="Unassembled WGS sequence"/>
</dbReference>
<feature type="transmembrane region" description="Helical" evidence="6">
    <location>
        <begin position="460"/>
        <end position="483"/>
    </location>
</feature>
<keyword evidence="2" id="KW-1003">Cell membrane</keyword>
<evidence type="ECO:0000313" key="8">
    <source>
        <dbReference type="Proteomes" id="UP000290545"/>
    </source>
</evidence>
<feature type="transmembrane region" description="Helical" evidence="6">
    <location>
        <begin position="380"/>
        <end position="399"/>
    </location>
</feature>
<keyword evidence="5 6" id="KW-0472">Membrane</keyword>
<dbReference type="InterPro" id="IPR050833">
    <property type="entry name" value="Poly_Biosynth_Transport"/>
</dbReference>
<evidence type="ECO:0000256" key="6">
    <source>
        <dbReference type="SAM" id="Phobius"/>
    </source>
</evidence>
<keyword evidence="4 6" id="KW-1133">Transmembrane helix</keyword>
<evidence type="ECO:0000256" key="2">
    <source>
        <dbReference type="ARBA" id="ARBA00022475"/>
    </source>
</evidence>
<dbReference type="PANTHER" id="PTHR30250">
    <property type="entry name" value="PST FAMILY PREDICTED COLANIC ACID TRANSPORTER"/>
    <property type="match status" value="1"/>
</dbReference>
<evidence type="ECO:0000256" key="5">
    <source>
        <dbReference type="ARBA" id="ARBA00023136"/>
    </source>
</evidence>
<feature type="transmembrane region" description="Helical" evidence="6">
    <location>
        <begin position="405"/>
        <end position="424"/>
    </location>
</feature>
<gene>
    <name evidence="7" type="ORF">ESB13_14475</name>
</gene>
<evidence type="ECO:0000313" key="7">
    <source>
        <dbReference type="EMBL" id="RXK83309.1"/>
    </source>
</evidence>
<feature type="transmembrane region" description="Helical" evidence="6">
    <location>
        <begin position="436"/>
        <end position="454"/>
    </location>
</feature>
<proteinExistence type="predicted"/>
<comment type="caution">
    <text evidence="7">The sequence shown here is derived from an EMBL/GenBank/DDBJ whole genome shotgun (WGS) entry which is preliminary data.</text>
</comment>
<feature type="transmembrane region" description="Helical" evidence="6">
    <location>
        <begin position="119"/>
        <end position="138"/>
    </location>
</feature>
<keyword evidence="8" id="KW-1185">Reference proteome</keyword>
<name>A0A4Q1D4H2_9BACT</name>
<dbReference type="OrthoDB" id="9814608at2"/>
<feature type="transmembrane region" description="Helical" evidence="6">
    <location>
        <begin position="349"/>
        <end position="368"/>
    </location>
</feature>
<evidence type="ECO:0000256" key="4">
    <source>
        <dbReference type="ARBA" id="ARBA00022989"/>
    </source>
</evidence>
<dbReference type="EMBL" id="SDHZ01000002">
    <property type="protein sequence ID" value="RXK83309.1"/>
    <property type="molecule type" value="Genomic_DNA"/>
</dbReference>
<dbReference type="AlphaFoldDB" id="A0A4Q1D4H2"/>
<dbReference type="RefSeq" id="WP_129004362.1">
    <property type="nucleotide sequence ID" value="NZ_SDHZ01000002.1"/>
</dbReference>
<dbReference type="GO" id="GO:0005886">
    <property type="term" value="C:plasma membrane"/>
    <property type="evidence" value="ECO:0007669"/>
    <property type="project" value="UniProtKB-SubCell"/>
</dbReference>
<sequence length="501" mass="57182">MSNIKKLAGQTLWYGVSAIGARFIGYLLTPVLTYSDNITIADFGKMGLIYSLIPVLNAVFTYGFETAYFRFASKDQYKNSLYNTAFLSLVFSTLVFTCILWQFQGALASFAGLTDLPELVHLAIFLIALDALSTIPFARLRQQERPKKYAFIKTAGVILHLSLSWFFVNTCHDIVAKHPNHPLSLIYDINKNPIYYVVLANLIQAIFTFVLLGKELSEIRLRINPSLWKEMLVYSLPLLIVNLGGIVNETFDRIMLRAWVPGSVVFKDQQVGIYNACYKLSILITLFVQAFKMGAEPFFFKQAEGQSPQRTYARVMKFFVIVLTFMFLVITLFMPIWQIMIHPKYRSGLSVVPILVFANIFLGIYYNLSIWYKLSNKTLAGTYITFIGVGVTLVINYLFIPHFGYIASAWATFLCYGTMMVVSYRWGQKAYPVPYAWKKLVAFMVIVAVFYFIHLGLTRLWHNTVFSLAVGAVLVLVYGRFLLLVEKKEFQKLPVVGKFIK</sequence>
<dbReference type="Pfam" id="PF01943">
    <property type="entry name" value="Polysacc_synt"/>
    <property type="match status" value="1"/>
</dbReference>
<comment type="subcellular location">
    <subcellularLocation>
        <location evidence="1">Cell membrane</location>
        <topology evidence="1">Multi-pass membrane protein</topology>
    </subcellularLocation>
</comment>
<reference evidence="7 8" key="1">
    <citation type="submission" date="2019-01" db="EMBL/GenBank/DDBJ databases">
        <title>Filimonas sp. strain TTM-71.</title>
        <authorList>
            <person name="Chen W.-M."/>
        </authorList>
    </citation>
    <scope>NUCLEOTIDE SEQUENCE [LARGE SCALE GENOMIC DNA]</scope>
    <source>
        <strain evidence="7 8">TTM-71</strain>
    </source>
</reference>
<dbReference type="InterPro" id="IPR002797">
    <property type="entry name" value="Polysacc_synth"/>
</dbReference>
<dbReference type="PANTHER" id="PTHR30250:SF11">
    <property type="entry name" value="O-ANTIGEN TRANSPORTER-RELATED"/>
    <property type="match status" value="1"/>
</dbReference>
<protein>
    <submittedName>
        <fullName evidence="7">Polysaccharide biosynthesis protein</fullName>
    </submittedName>
</protein>
<feature type="transmembrane region" description="Helical" evidence="6">
    <location>
        <begin position="81"/>
        <end position="103"/>
    </location>
</feature>
<evidence type="ECO:0000256" key="3">
    <source>
        <dbReference type="ARBA" id="ARBA00022692"/>
    </source>
</evidence>
<evidence type="ECO:0000256" key="1">
    <source>
        <dbReference type="ARBA" id="ARBA00004651"/>
    </source>
</evidence>
<feature type="transmembrane region" description="Helical" evidence="6">
    <location>
        <begin position="150"/>
        <end position="168"/>
    </location>
</feature>
<organism evidence="7 8">
    <name type="scientific">Filimonas effusa</name>
    <dbReference type="NCBI Taxonomy" id="2508721"/>
    <lineage>
        <taxon>Bacteria</taxon>
        <taxon>Pseudomonadati</taxon>
        <taxon>Bacteroidota</taxon>
        <taxon>Chitinophagia</taxon>
        <taxon>Chitinophagales</taxon>
        <taxon>Chitinophagaceae</taxon>
        <taxon>Filimonas</taxon>
    </lineage>
</organism>
<feature type="transmembrane region" description="Helical" evidence="6">
    <location>
        <begin position="48"/>
        <end position="69"/>
    </location>
</feature>
<feature type="transmembrane region" description="Helical" evidence="6">
    <location>
        <begin position="12"/>
        <end position="28"/>
    </location>
</feature>
<accession>A0A4Q1D4H2</accession>